<dbReference type="EMBL" id="JAROCY010000001">
    <property type="protein sequence ID" value="MDF8331893.1"/>
    <property type="molecule type" value="Genomic_DNA"/>
</dbReference>
<evidence type="ECO:0000313" key="5">
    <source>
        <dbReference type="Proteomes" id="UP001222770"/>
    </source>
</evidence>
<dbReference type="PANTHER" id="PTHR34183:SF1">
    <property type="entry name" value="ENDOLYTIC PEPTIDOGLYCAN TRANSGLYCOSYLASE RLPA"/>
    <property type="match status" value="1"/>
</dbReference>
<sequence length="333" mass="33872">MKSAASLLASTAMVVAALALPAGQAVAGPQGMPAGSAQPGPQGDYPVTIGDPFTVEGVTYTPADTMNYDAVGYASATDGSGITGSHRTLPLPCYVEVTSLENGHTILVRLDRRGPMAGGKDQLVELSAGAWAQLGLPGGSRSPVRVRRVNPPETERALLRAGQTVPARMDTPPGLLAALKRKLGLPVPPPPPLPDEIAKAVTTPVPTTRPAGIPARPVGKPPVAAPQPEPKAEPKPEAKLAPKPAPKPEPKPAPAPKPPAPRPATTSAVSVQVGAFSTRERAEKAAAQVGGSVSPAGKYFRVRIGASSPAEAQAALAKARGSGYADARIVRGQ</sequence>
<feature type="signal peptide" evidence="2">
    <location>
        <begin position="1"/>
        <end position="27"/>
    </location>
</feature>
<dbReference type="InterPro" id="IPR036908">
    <property type="entry name" value="RlpA-like_sf"/>
</dbReference>
<dbReference type="Pfam" id="PF05036">
    <property type="entry name" value="SPOR"/>
    <property type="match status" value="1"/>
</dbReference>
<dbReference type="InterPro" id="IPR007730">
    <property type="entry name" value="SPOR-like_dom"/>
</dbReference>
<evidence type="ECO:0000256" key="1">
    <source>
        <dbReference type="SAM" id="MobiDB-lite"/>
    </source>
</evidence>
<feature type="region of interest" description="Disordered" evidence="1">
    <location>
        <begin position="205"/>
        <end position="271"/>
    </location>
</feature>
<dbReference type="PANTHER" id="PTHR34183">
    <property type="entry name" value="ENDOLYTIC PEPTIDOGLYCAN TRANSGLYCOSYLASE RLPA"/>
    <property type="match status" value="1"/>
</dbReference>
<feature type="domain" description="SPOR" evidence="3">
    <location>
        <begin position="268"/>
        <end position="325"/>
    </location>
</feature>
<reference evidence="4 5" key="1">
    <citation type="submission" date="2023-03" db="EMBL/GenBank/DDBJ databases">
        <title>Novosphingobium cyanobacteriorum sp. nov., isolated from a eutrophic reservoir during the Microcystis bloom period.</title>
        <authorList>
            <person name="Kang M."/>
            <person name="Le V."/>
            <person name="Ko S.-R."/>
            <person name="Lee S.-A."/>
            <person name="Ahn C.-Y."/>
        </authorList>
    </citation>
    <scope>NUCLEOTIDE SEQUENCE [LARGE SCALE GENOMIC DNA]</scope>
    <source>
        <strain evidence="4 5">HBC54</strain>
    </source>
</reference>
<dbReference type="InterPro" id="IPR036680">
    <property type="entry name" value="SPOR-like_sf"/>
</dbReference>
<name>A0ABT6CEY8_9SPHN</name>
<dbReference type="Gene3D" id="2.40.40.10">
    <property type="entry name" value="RlpA-like domain"/>
    <property type="match status" value="1"/>
</dbReference>
<comment type="caution">
    <text evidence="4">The sequence shown here is derived from an EMBL/GenBank/DDBJ whole genome shotgun (WGS) entry which is preliminary data.</text>
</comment>
<dbReference type="RefSeq" id="WP_277275017.1">
    <property type="nucleotide sequence ID" value="NZ_JAROCY010000001.1"/>
</dbReference>
<evidence type="ECO:0000256" key="2">
    <source>
        <dbReference type="SAM" id="SignalP"/>
    </source>
</evidence>
<feature type="chain" id="PRO_5047216691" evidence="2">
    <location>
        <begin position="28"/>
        <end position="333"/>
    </location>
</feature>
<feature type="compositionally biased region" description="Pro residues" evidence="1">
    <location>
        <begin position="251"/>
        <end position="262"/>
    </location>
</feature>
<feature type="compositionally biased region" description="Basic and acidic residues" evidence="1">
    <location>
        <begin position="230"/>
        <end position="250"/>
    </location>
</feature>
<dbReference type="Gene3D" id="3.30.70.1070">
    <property type="entry name" value="Sporulation related repeat"/>
    <property type="match status" value="1"/>
</dbReference>
<keyword evidence="5" id="KW-1185">Reference proteome</keyword>
<protein>
    <submittedName>
        <fullName evidence="4">SPOR domain-containing protein</fullName>
    </submittedName>
</protein>
<gene>
    <name evidence="4" type="ORF">POM99_01645</name>
</gene>
<keyword evidence="2" id="KW-0732">Signal</keyword>
<feature type="compositionally biased region" description="Pro residues" evidence="1">
    <location>
        <begin position="219"/>
        <end position="229"/>
    </location>
</feature>
<dbReference type="Proteomes" id="UP001222770">
    <property type="component" value="Unassembled WGS sequence"/>
</dbReference>
<evidence type="ECO:0000313" key="4">
    <source>
        <dbReference type="EMBL" id="MDF8331893.1"/>
    </source>
</evidence>
<organism evidence="4 5">
    <name type="scientific">Novosphingobium cyanobacteriorum</name>
    <dbReference type="NCBI Taxonomy" id="3024215"/>
    <lineage>
        <taxon>Bacteria</taxon>
        <taxon>Pseudomonadati</taxon>
        <taxon>Pseudomonadota</taxon>
        <taxon>Alphaproteobacteria</taxon>
        <taxon>Sphingomonadales</taxon>
        <taxon>Sphingomonadaceae</taxon>
        <taxon>Novosphingobium</taxon>
    </lineage>
</organism>
<evidence type="ECO:0000259" key="3">
    <source>
        <dbReference type="Pfam" id="PF05036"/>
    </source>
</evidence>
<accession>A0ABT6CEY8</accession>
<dbReference type="SUPFAM" id="SSF110997">
    <property type="entry name" value="Sporulation related repeat"/>
    <property type="match status" value="1"/>
</dbReference>
<proteinExistence type="predicted"/>
<dbReference type="CDD" id="cd22268">
    <property type="entry name" value="DPBB_RlpA-like"/>
    <property type="match status" value="1"/>
</dbReference>